<dbReference type="InterPro" id="IPR018326">
    <property type="entry name" value="Rad4_beta-hairpin_dom1"/>
</dbReference>
<dbReference type="GO" id="GO:0000111">
    <property type="term" value="C:nucleotide-excision repair factor 2 complex"/>
    <property type="evidence" value="ECO:0007669"/>
    <property type="project" value="TreeGrafter"/>
</dbReference>
<dbReference type="GO" id="GO:0006298">
    <property type="term" value="P:mismatch repair"/>
    <property type="evidence" value="ECO:0007669"/>
    <property type="project" value="TreeGrafter"/>
</dbReference>
<dbReference type="Pfam" id="PF10403">
    <property type="entry name" value="BHD_1"/>
    <property type="match status" value="1"/>
</dbReference>
<evidence type="ECO:0000256" key="4">
    <source>
        <dbReference type="ARBA" id="ARBA00023204"/>
    </source>
</evidence>
<evidence type="ECO:0000313" key="10">
    <source>
        <dbReference type="EMBL" id="CAE4569017.1"/>
    </source>
</evidence>
<dbReference type="SUPFAM" id="SSF54001">
    <property type="entry name" value="Cysteine proteinases"/>
    <property type="match status" value="1"/>
</dbReference>
<evidence type="ECO:0000256" key="5">
    <source>
        <dbReference type="ARBA" id="ARBA00023242"/>
    </source>
</evidence>
<evidence type="ECO:0000256" key="6">
    <source>
        <dbReference type="SAM" id="MobiDB-lite"/>
    </source>
</evidence>
<feature type="compositionally biased region" description="Basic and acidic residues" evidence="6">
    <location>
        <begin position="347"/>
        <end position="358"/>
    </location>
</feature>
<reference evidence="10" key="1">
    <citation type="submission" date="2021-01" db="EMBL/GenBank/DDBJ databases">
        <authorList>
            <person name="Corre E."/>
            <person name="Pelletier E."/>
            <person name="Niang G."/>
            <person name="Scheremetjew M."/>
            <person name="Finn R."/>
            <person name="Kale V."/>
            <person name="Holt S."/>
            <person name="Cochrane G."/>
            <person name="Meng A."/>
            <person name="Brown T."/>
            <person name="Cohen L."/>
        </authorList>
    </citation>
    <scope>NUCLEOTIDE SEQUENCE</scope>
    <source>
        <strain evidence="10">CCMP3105</strain>
    </source>
</reference>
<feature type="region of interest" description="Disordered" evidence="6">
    <location>
        <begin position="86"/>
        <end position="111"/>
    </location>
</feature>
<feature type="region of interest" description="Disordered" evidence="6">
    <location>
        <begin position="334"/>
        <end position="373"/>
    </location>
</feature>
<evidence type="ECO:0008006" key="11">
    <source>
        <dbReference type="Google" id="ProtNLM"/>
    </source>
</evidence>
<dbReference type="InterPro" id="IPR018325">
    <property type="entry name" value="Rad4/PNGase_transGLS-fold"/>
</dbReference>
<evidence type="ECO:0000259" key="8">
    <source>
        <dbReference type="SMART" id="SM01031"/>
    </source>
</evidence>
<dbReference type="GO" id="GO:0005737">
    <property type="term" value="C:cytoplasm"/>
    <property type="evidence" value="ECO:0007669"/>
    <property type="project" value="TreeGrafter"/>
</dbReference>
<feature type="compositionally biased region" description="Low complexity" evidence="6">
    <location>
        <begin position="92"/>
        <end position="106"/>
    </location>
</feature>
<dbReference type="PANTHER" id="PTHR12135">
    <property type="entry name" value="DNA REPAIR PROTEIN XP-C / RAD4"/>
    <property type="match status" value="1"/>
</dbReference>
<feature type="domain" description="Rad4 beta-hairpin" evidence="9">
    <location>
        <begin position="477"/>
        <end position="555"/>
    </location>
</feature>
<dbReference type="InterPro" id="IPR018327">
    <property type="entry name" value="BHD_2"/>
</dbReference>
<dbReference type="InterPro" id="IPR004583">
    <property type="entry name" value="DNA_repair_Rad4"/>
</dbReference>
<dbReference type="InterPro" id="IPR038765">
    <property type="entry name" value="Papain-like_cys_pep_sf"/>
</dbReference>
<dbReference type="SMART" id="SM01031">
    <property type="entry name" value="BHD_2"/>
    <property type="match status" value="1"/>
</dbReference>
<accession>A0A7S4Q2W8</accession>
<evidence type="ECO:0000256" key="3">
    <source>
        <dbReference type="ARBA" id="ARBA00022763"/>
    </source>
</evidence>
<evidence type="ECO:0000256" key="1">
    <source>
        <dbReference type="ARBA" id="ARBA00004123"/>
    </source>
</evidence>
<dbReference type="Gene3D" id="3.30.70.2460">
    <property type="entry name" value="Rad4, beta-hairpin domain BHD3"/>
    <property type="match status" value="1"/>
</dbReference>
<name>A0A7S4Q2W8_9DINO</name>
<dbReference type="Gene3D" id="3.90.260.10">
    <property type="entry name" value="Transglutaminase-like"/>
    <property type="match status" value="1"/>
</dbReference>
<dbReference type="InterPro" id="IPR036985">
    <property type="entry name" value="Transglutaminase-like_sf"/>
</dbReference>
<gene>
    <name evidence="10" type="ORF">AMON00008_LOCUS8636</name>
</gene>
<proteinExistence type="inferred from homology"/>
<dbReference type="GO" id="GO:0003697">
    <property type="term" value="F:single-stranded DNA binding"/>
    <property type="evidence" value="ECO:0007669"/>
    <property type="project" value="TreeGrafter"/>
</dbReference>
<dbReference type="Gene3D" id="2.20.20.110">
    <property type="entry name" value="Rad4, beta-hairpin domain BHD1"/>
    <property type="match status" value="1"/>
</dbReference>
<sequence length="624" mass="67420">MGPAASLDGFLAEEAGGAPLQHGPVAAADDEDDEYADIDWCDAAELPAVHEALRPVPSGEEAARVAEGAGPRCRVAPVRLAPAPAEPPPVGAAPAPATCAGAAAVPPEERKRRAKLRRVAAERHHTLALCFAARLRALTEVCDDTLVQAVALSRWPRLEPDAWARELVRPRAEDAGRCRWPASLAAGAARRCSLIAALNGGRQPTPEDVALLLVARCRAEAVPARVVMALPLPPVKKCASLLVGGLLPEPVVWPEVFNHASSQWIAKMDVGGFSDERQGDTRAAIWVLAAGECGGLRDVTPRYCTRWTSVVGARGSLAKGWDAFVRRFAGTPGPLESGRLPGTTETARADRLDEEALQRRARREPLPTSRTGFKRHSGYVLESQLRQHEVVHPLGTKPVGLFRGQEPIYRRADVAELLTQAQWRRKGRCVREGERAHKTLRGGNVNMATLFGFWQTEELPDLMSGVPEAELQQGGPIPCTNNHGNVELLDAGAAERLPPGTRYLADEAAISAAGRLGVPHAPAVVGFHRKQGLLRPRFGGVVVWERDEARVAEAAVAERERLQALEERQRAERLEATWRLLVKNVLVDIYVEASRLLAPPRLWATCWHNDSPCSGGGGFGVSRS</sequence>
<dbReference type="SMART" id="SM01030">
    <property type="entry name" value="BHD_1"/>
    <property type="match status" value="1"/>
</dbReference>
<dbReference type="GO" id="GO:0071942">
    <property type="term" value="C:XPC complex"/>
    <property type="evidence" value="ECO:0007669"/>
    <property type="project" value="TreeGrafter"/>
</dbReference>
<comment type="subcellular location">
    <subcellularLocation>
        <location evidence="1">Nucleus</location>
    </subcellularLocation>
</comment>
<dbReference type="Pfam" id="PF03835">
    <property type="entry name" value="Rad4"/>
    <property type="match status" value="1"/>
</dbReference>
<dbReference type="GO" id="GO:0006289">
    <property type="term" value="P:nucleotide-excision repair"/>
    <property type="evidence" value="ECO:0007669"/>
    <property type="project" value="InterPro"/>
</dbReference>
<dbReference type="PANTHER" id="PTHR12135:SF0">
    <property type="entry name" value="DNA REPAIR PROTEIN COMPLEMENTING XP-C CELLS"/>
    <property type="match status" value="1"/>
</dbReference>
<dbReference type="GO" id="GO:0003684">
    <property type="term" value="F:damaged DNA binding"/>
    <property type="evidence" value="ECO:0007669"/>
    <property type="project" value="InterPro"/>
</dbReference>
<keyword evidence="3" id="KW-0227">DNA damage</keyword>
<feature type="region of interest" description="Disordered" evidence="6">
    <location>
        <begin position="1"/>
        <end position="32"/>
    </location>
</feature>
<dbReference type="EMBL" id="HBNR01013384">
    <property type="protein sequence ID" value="CAE4569017.1"/>
    <property type="molecule type" value="Transcribed_RNA"/>
</dbReference>
<organism evidence="10">
    <name type="scientific">Alexandrium monilatum</name>
    <dbReference type="NCBI Taxonomy" id="311494"/>
    <lineage>
        <taxon>Eukaryota</taxon>
        <taxon>Sar</taxon>
        <taxon>Alveolata</taxon>
        <taxon>Dinophyceae</taxon>
        <taxon>Gonyaulacales</taxon>
        <taxon>Pyrocystaceae</taxon>
        <taxon>Alexandrium</taxon>
    </lineage>
</organism>
<keyword evidence="5" id="KW-0539">Nucleus</keyword>
<comment type="similarity">
    <text evidence="2">Belongs to the XPC family.</text>
</comment>
<dbReference type="AlphaFoldDB" id="A0A7S4Q2W8"/>
<evidence type="ECO:0000259" key="9">
    <source>
        <dbReference type="SMART" id="SM01032"/>
    </source>
</evidence>
<evidence type="ECO:0000259" key="7">
    <source>
        <dbReference type="SMART" id="SM01030"/>
    </source>
</evidence>
<protein>
    <recommendedName>
        <fullName evidence="11">Rad4 beta-hairpin domain-containing protein</fullName>
    </recommendedName>
</protein>
<dbReference type="InterPro" id="IPR018328">
    <property type="entry name" value="Rad4_beta-hairpin_dom3"/>
</dbReference>
<keyword evidence="4" id="KW-0234">DNA repair</keyword>
<feature type="domain" description="Rad4 beta-hairpin" evidence="8">
    <location>
        <begin position="417"/>
        <end position="460"/>
    </location>
</feature>
<feature type="domain" description="Rad4 beta-hairpin" evidence="7">
    <location>
        <begin position="362"/>
        <end position="415"/>
    </location>
</feature>
<evidence type="ECO:0000256" key="2">
    <source>
        <dbReference type="ARBA" id="ARBA00009525"/>
    </source>
</evidence>
<dbReference type="Pfam" id="PF10405">
    <property type="entry name" value="BHD_3"/>
    <property type="match status" value="1"/>
</dbReference>
<dbReference type="SMART" id="SM01032">
    <property type="entry name" value="BHD_3"/>
    <property type="match status" value="1"/>
</dbReference>
<dbReference type="InterPro" id="IPR042488">
    <property type="entry name" value="Rad4_BHD3_sf"/>
</dbReference>